<evidence type="ECO:0000313" key="1">
    <source>
        <dbReference type="EMBL" id="KAF4438659.1"/>
    </source>
</evidence>
<keyword evidence="2" id="KW-1185">Reference proteome</keyword>
<sequence length="239" mass="26784">MASTNSPSARTEPLVTTGWKRVAWPQLRMAPLGMSVTSLPAPMQKMSQDILKRANRIAGRHDLLKGMNGKTHFQMRDQIPTVLTVSPWSSEKTPLWEAALQEMVTSLTELTRAASIRDGDIHVEIIALELNKTIYYTCIDDPHLSATWDSVRPKVYKCLESFQATKGNMSTIALQRYGVLPDLKANPATISIGVEYDSDETGWHEVMADIRNMLQGEEGWGHVKVHMEHNVNWAGPLFD</sequence>
<comment type="caution">
    <text evidence="1">The sequence shown here is derived from an EMBL/GenBank/DDBJ whole genome shotgun (WGS) entry which is preliminary data.</text>
</comment>
<protein>
    <submittedName>
        <fullName evidence="1">Uncharacterized protein</fullName>
    </submittedName>
</protein>
<gene>
    <name evidence="1" type="ORF">FACUT_4768</name>
</gene>
<reference evidence="1 2" key="1">
    <citation type="submission" date="2020-01" db="EMBL/GenBank/DDBJ databases">
        <title>Identification and distribution of gene clusters putatively required for synthesis of sphingolipid metabolism inhibitors in phylogenetically diverse species of the filamentous fungus Fusarium.</title>
        <authorList>
            <person name="Kim H.-S."/>
            <person name="Busman M."/>
            <person name="Brown D.W."/>
            <person name="Divon H."/>
            <person name="Uhlig S."/>
            <person name="Proctor R.H."/>
        </authorList>
    </citation>
    <scope>NUCLEOTIDE SEQUENCE [LARGE SCALE GENOMIC DNA]</scope>
    <source>
        <strain evidence="1 2">NRRL 13308</strain>
    </source>
</reference>
<dbReference type="Proteomes" id="UP000536711">
    <property type="component" value="Unassembled WGS sequence"/>
</dbReference>
<dbReference type="EMBL" id="JAADJF010000110">
    <property type="protein sequence ID" value="KAF4438659.1"/>
    <property type="molecule type" value="Genomic_DNA"/>
</dbReference>
<proteinExistence type="predicted"/>
<dbReference type="OrthoDB" id="5424209at2759"/>
<accession>A0A8H4NI17</accession>
<name>A0A8H4NI17_9HYPO</name>
<organism evidence="1 2">
    <name type="scientific">Fusarium acutatum</name>
    <dbReference type="NCBI Taxonomy" id="78861"/>
    <lineage>
        <taxon>Eukaryota</taxon>
        <taxon>Fungi</taxon>
        <taxon>Dikarya</taxon>
        <taxon>Ascomycota</taxon>
        <taxon>Pezizomycotina</taxon>
        <taxon>Sordariomycetes</taxon>
        <taxon>Hypocreomycetidae</taxon>
        <taxon>Hypocreales</taxon>
        <taxon>Nectriaceae</taxon>
        <taxon>Fusarium</taxon>
        <taxon>Fusarium fujikuroi species complex</taxon>
    </lineage>
</organism>
<dbReference type="AlphaFoldDB" id="A0A8H4NI17"/>
<evidence type="ECO:0000313" key="2">
    <source>
        <dbReference type="Proteomes" id="UP000536711"/>
    </source>
</evidence>